<dbReference type="FunCoup" id="A0A061F6B2">
    <property type="interactions" value="1"/>
</dbReference>
<dbReference type="GO" id="GO:0008374">
    <property type="term" value="F:O-acyltransferase activity"/>
    <property type="evidence" value="ECO:0007669"/>
    <property type="project" value="InterPro"/>
</dbReference>
<feature type="domain" description="Wax synthase" evidence="10">
    <location>
        <begin position="180"/>
        <end position="267"/>
    </location>
</feature>
<dbReference type="EMBL" id="CM001885">
    <property type="protein sequence ID" value="EOY12187.1"/>
    <property type="molecule type" value="Genomic_DNA"/>
</dbReference>
<keyword evidence="12" id="KW-1185">Reference proteome</keyword>
<keyword evidence="5 9" id="KW-1133">Transmembrane helix</keyword>
<evidence type="ECO:0000256" key="7">
    <source>
        <dbReference type="ARBA" id="ARBA00023136"/>
    </source>
</evidence>
<proteinExistence type="inferred from homology"/>
<evidence type="ECO:0000256" key="3">
    <source>
        <dbReference type="ARBA" id="ARBA00022679"/>
    </source>
</evidence>
<dbReference type="GO" id="GO:0016020">
    <property type="term" value="C:membrane"/>
    <property type="evidence" value="ECO:0007669"/>
    <property type="project" value="UniProtKB-SubCell"/>
</dbReference>
<evidence type="ECO:0000256" key="9">
    <source>
        <dbReference type="SAM" id="Phobius"/>
    </source>
</evidence>
<feature type="transmembrane region" description="Helical" evidence="9">
    <location>
        <begin position="7"/>
        <end position="26"/>
    </location>
</feature>
<name>A0A061F6B2_THECC</name>
<dbReference type="InterPro" id="IPR032805">
    <property type="entry name" value="Wax_synthase_dom"/>
</dbReference>
<dbReference type="OMA" id="HEALIYY"/>
<dbReference type="InParanoid" id="A0A061F6B2"/>
<keyword evidence="7 9" id="KW-0472">Membrane</keyword>
<comment type="subcellular location">
    <subcellularLocation>
        <location evidence="1">Membrane</location>
        <topology evidence="1">Multi-pass membrane protein</topology>
    </subcellularLocation>
</comment>
<dbReference type="InterPro" id="IPR017088">
    <property type="entry name" value="Wax_synthase_Magnoliopsida"/>
</dbReference>
<dbReference type="Pfam" id="PF13813">
    <property type="entry name" value="MBOAT_2"/>
    <property type="match status" value="1"/>
</dbReference>
<keyword evidence="8" id="KW-0012">Acyltransferase</keyword>
<dbReference type="Gramene" id="EOY12187">
    <property type="protein sequence ID" value="EOY12187"/>
    <property type="gene ID" value="TCM_030762"/>
</dbReference>
<comment type="similarity">
    <text evidence="2">Belongs to the wax synthase family.</text>
</comment>
<keyword evidence="6" id="KW-0443">Lipid metabolism</keyword>
<dbReference type="HOGENOM" id="CLU_045902_0_0_1"/>
<protein>
    <submittedName>
        <fullName evidence="11">MBOAT family protein</fullName>
    </submittedName>
</protein>
<dbReference type="InterPro" id="IPR044851">
    <property type="entry name" value="Wax_synthase"/>
</dbReference>
<dbReference type="PIRSF" id="PIRSF037006">
    <property type="entry name" value="Wax_synthase"/>
    <property type="match status" value="1"/>
</dbReference>
<keyword evidence="3" id="KW-0808">Transferase</keyword>
<keyword evidence="4 9" id="KW-0812">Transmembrane</keyword>
<evidence type="ECO:0000256" key="5">
    <source>
        <dbReference type="ARBA" id="ARBA00022989"/>
    </source>
</evidence>
<evidence type="ECO:0000313" key="12">
    <source>
        <dbReference type="Proteomes" id="UP000026915"/>
    </source>
</evidence>
<evidence type="ECO:0000256" key="4">
    <source>
        <dbReference type="ARBA" id="ARBA00022692"/>
    </source>
</evidence>
<evidence type="ECO:0000256" key="2">
    <source>
        <dbReference type="ARBA" id="ARBA00007282"/>
    </source>
</evidence>
<dbReference type="GO" id="GO:0006629">
    <property type="term" value="P:lipid metabolic process"/>
    <property type="evidence" value="ECO:0007669"/>
    <property type="project" value="UniProtKB-KW"/>
</dbReference>
<dbReference type="PANTHER" id="PTHR31595">
    <property type="entry name" value="LONG-CHAIN-ALCOHOL O-FATTY-ACYLTRANSFERASE 3-RELATED"/>
    <property type="match status" value="1"/>
</dbReference>
<evidence type="ECO:0000256" key="8">
    <source>
        <dbReference type="ARBA" id="ARBA00023315"/>
    </source>
</evidence>
<organism evidence="11 12">
    <name type="scientific">Theobroma cacao</name>
    <name type="common">Cacao</name>
    <name type="synonym">Cocoa</name>
    <dbReference type="NCBI Taxonomy" id="3641"/>
    <lineage>
        <taxon>Eukaryota</taxon>
        <taxon>Viridiplantae</taxon>
        <taxon>Streptophyta</taxon>
        <taxon>Embryophyta</taxon>
        <taxon>Tracheophyta</taxon>
        <taxon>Spermatophyta</taxon>
        <taxon>Magnoliopsida</taxon>
        <taxon>eudicotyledons</taxon>
        <taxon>Gunneridae</taxon>
        <taxon>Pentapetalae</taxon>
        <taxon>rosids</taxon>
        <taxon>malvids</taxon>
        <taxon>Malvales</taxon>
        <taxon>Malvaceae</taxon>
        <taxon>Byttnerioideae</taxon>
        <taxon>Theobroma</taxon>
    </lineage>
</organism>
<feature type="transmembrane region" description="Helical" evidence="9">
    <location>
        <begin position="149"/>
        <end position="175"/>
    </location>
</feature>
<evidence type="ECO:0000313" key="11">
    <source>
        <dbReference type="EMBL" id="EOY12187.1"/>
    </source>
</evidence>
<dbReference type="PANTHER" id="PTHR31595:SF71">
    <property type="entry name" value="LONG-CHAIN-ALCOHOL O-FATTY-ACYLTRANSFERASE 5-RELATED"/>
    <property type="match status" value="1"/>
</dbReference>
<gene>
    <name evidence="11" type="ORF">TCM_030762</name>
</gene>
<dbReference type="AlphaFoldDB" id="A0A061F6B2"/>
<sequence length="337" mass="38511">MEGELKNFISVIIMGFISMYYCYYIAAKIPQGLPRLISLLPVITLFSVLPLNIHSFHIGTPVVFILTWITNFKLLLLAFEQGPLSPPPPGAHLFILTACSPFRIKQSQPKTKRTTGPNVVSEAANKAALLALLFHCYNYRQCFPRQVLLILYFFHTYLTIQLFLALAAIPALILLGVELEPQFNAPLLATSLQDFWGRRWNLRVSDTLRPTVYSPIRSVSTRIIGPRWASLPAVFATFLTSGLMHELIYYHITREFPTWEVTWFFVLQGIFVDIEIVMKKKLLFRLHRSVSGPLALANLAVTAGWLSYRQLLRNGVDEKVINEFNAFLEFLKRFSMI</sequence>
<reference evidence="11 12" key="1">
    <citation type="journal article" date="2013" name="Genome Biol.">
        <title>The genome sequence of the most widely cultivated cacao type and its use to identify candidate genes regulating pod color.</title>
        <authorList>
            <person name="Motamayor J.C."/>
            <person name="Mockaitis K."/>
            <person name="Schmutz J."/>
            <person name="Haiminen N."/>
            <person name="Iii D.L."/>
            <person name="Cornejo O."/>
            <person name="Findley S.D."/>
            <person name="Zheng P."/>
            <person name="Utro F."/>
            <person name="Royaert S."/>
            <person name="Saski C."/>
            <person name="Jenkins J."/>
            <person name="Podicheti R."/>
            <person name="Zhao M."/>
            <person name="Scheffler B.E."/>
            <person name="Stack J.C."/>
            <person name="Feltus F.A."/>
            <person name="Mustiga G.M."/>
            <person name="Amores F."/>
            <person name="Phillips W."/>
            <person name="Marelli J.P."/>
            <person name="May G.D."/>
            <person name="Shapiro H."/>
            <person name="Ma J."/>
            <person name="Bustamante C.D."/>
            <person name="Schnell R.J."/>
            <person name="Main D."/>
            <person name="Gilbert D."/>
            <person name="Parida L."/>
            <person name="Kuhn D.N."/>
        </authorList>
    </citation>
    <scope>NUCLEOTIDE SEQUENCE [LARGE SCALE GENOMIC DNA]</scope>
    <source>
        <strain evidence="12">cv. Matina 1-6</strain>
    </source>
</reference>
<dbReference type="Proteomes" id="UP000026915">
    <property type="component" value="Chromosome 7"/>
</dbReference>
<dbReference type="eggNOG" id="ENOG502QSCR">
    <property type="taxonomic scope" value="Eukaryota"/>
</dbReference>
<evidence type="ECO:0000256" key="1">
    <source>
        <dbReference type="ARBA" id="ARBA00004141"/>
    </source>
</evidence>
<evidence type="ECO:0000259" key="10">
    <source>
        <dbReference type="Pfam" id="PF13813"/>
    </source>
</evidence>
<evidence type="ECO:0000256" key="6">
    <source>
        <dbReference type="ARBA" id="ARBA00023098"/>
    </source>
</evidence>
<accession>A0A061F6B2</accession>